<reference evidence="1 2" key="1">
    <citation type="journal article" date="2012" name="Genet. Mol. Biol.">
        <title>Analysis of 16S rRNA and mxaF genes revealing insights into Methylobacterium niche-specific plant association.</title>
        <authorList>
            <person name="Dourado M.N."/>
            <person name="Andreote F.D."/>
            <person name="Dini-Andreote F."/>
            <person name="Conti R."/>
            <person name="Araujo J.M."/>
            <person name="Araujo W.L."/>
        </authorList>
    </citation>
    <scope>NUCLEOTIDE SEQUENCE [LARGE SCALE GENOMIC DNA]</scope>
    <source>
        <strain evidence="1 2">SR1.6/6</strain>
    </source>
</reference>
<proteinExistence type="predicted"/>
<name>A0A6B9FN30_9HYPH</name>
<dbReference type="Proteomes" id="UP000012488">
    <property type="component" value="Chromosome"/>
</dbReference>
<accession>A0A6B9FN30</accession>
<dbReference type="AlphaFoldDB" id="A0A6B9FN30"/>
<evidence type="ECO:0000313" key="2">
    <source>
        <dbReference type="Proteomes" id="UP000012488"/>
    </source>
</evidence>
<dbReference type="EMBL" id="CP043538">
    <property type="protein sequence ID" value="QGY02584.1"/>
    <property type="molecule type" value="Genomic_DNA"/>
</dbReference>
<reference evidence="1 2" key="2">
    <citation type="journal article" date="2013" name="Genome Announc.">
        <title>Draft Genome Sequence of Methylobacterium mesophilicum Strain SR1.6/6, Isolated from Citrus sinensis.</title>
        <authorList>
            <person name="Marinho Almeida D."/>
            <person name="Dini-Andreote F."/>
            <person name="Camargo Neves A.A."/>
            <person name="Juca Ramos R.T."/>
            <person name="Andreote F.D."/>
            <person name="Carneiro A.R."/>
            <person name="Oliveira de Souza Lima A."/>
            <person name="Caracciolo Gomes de Sa P.H."/>
            <person name="Ribeiro Barbosa M.S."/>
            <person name="Araujo W.L."/>
            <person name="Silva A."/>
        </authorList>
    </citation>
    <scope>NUCLEOTIDE SEQUENCE [LARGE SCALE GENOMIC DNA]</scope>
    <source>
        <strain evidence="1 2">SR1.6/6</strain>
    </source>
</reference>
<evidence type="ECO:0000313" key="1">
    <source>
        <dbReference type="EMBL" id="QGY02584.1"/>
    </source>
</evidence>
<dbReference type="KEGG" id="mmes:MMSR116_12390"/>
<dbReference type="RefSeq" id="WP_158168868.1">
    <property type="nucleotide sequence ID" value="NZ_CP043538.1"/>
</dbReference>
<organism evidence="1 2">
    <name type="scientific">Methylobacterium mesophilicum SR1.6/6</name>
    <dbReference type="NCBI Taxonomy" id="908290"/>
    <lineage>
        <taxon>Bacteria</taxon>
        <taxon>Pseudomonadati</taxon>
        <taxon>Pseudomonadota</taxon>
        <taxon>Alphaproteobacteria</taxon>
        <taxon>Hyphomicrobiales</taxon>
        <taxon>Methylobacteriaceae</taxon>
        <taxon>Methylobacterium</taxon>
    </lineage>
</organism>
<gene>
    <name evidence="1" type="ORF">MMSR116_12390</name>
</gene>
<protein>
    <submittedName>
        <fullName evidence="1">Uncharacterized protein</fullName>
    </submittedName>
</protein>
<sequence>MSAAALEQRIVAAAPLGWSVVRRADGAVPYGVVPGSSGLERGSISLTLAGPERVAISGYYCAHGTFCASPIDAREALEIWIMPLAFAETAGPVPWTTRGASLIALCRGRAIYGLVSRYAGDDLDFDGGFTQASTETSEMPLRAGDLATSWQTWRQDLAVLFR</sequence>